<dbReference type="InterPro" id="IPR038765">
    <property type="entry name" value="Papain-like_cys_pep_sf"/>
</dbReference>
<comment type="caution">
    <text evidence="9">The sequence shown here is derived from an EMBL/GenBank/DDBJ whole genome shotgun (WGS) entry which is preliminary data.</text>
</comment>
<gene>
    <name evidence="9" type="primary">iap_2</name>
    <name evidence="9" type="ORF">CLBCK_45000</name>
</gene>
<name>A0A1S8RQJ5_CLOBE</name>
<keyword evidence="2" id="KW-0645">Protease</keyword>
<feature type="coiled-coil region" evidence="6">
    <location>
        <begin position="162"/>
        <end position="224"/>
    </location>
</feature>
<dbReference type="PANTHER" id="PTHR47359">
    <property type="entry name" value="PEPTIDOGLYCAN DL-ENDOPEPTIDASE CWLO"/>
    <property type="match status" value="1"/>
</dbReference>
<dbReference type="Pfam" id="PF00877">
    <property type="entry name" value="NLPC_P60"/>
    <property type="match status" value="1"/>
</dbReference>
<evidence type="ECO:0000259" key="8">
    <source>
        <dbReference type="PROSITE" id="PS51935"/>
    </source>
</evidence>
<keyword evidence="5" id="KW-0788">Thiol protease</keyword>
<evidence type="ECO:0000256" key="3">
    <source>
        <dbReference type="ARBA" id="ARBA00022729"/>
    </source>
</evidence>
<evidence type="ECO:0000256" key="1">
    <source>
        <dbReference type="ARBA" id="ARBA00007074"/>
    </source>
</evidence>
<dbReference type="EC" id="3.4.-.-" evidence="9"/>
<evidence type="ECO:0000256" key="5">
    <source>
        <dbReference type="ARBA" id="ARBA00022807"/>
    </source>
</evidence>
<dbReference type="AlphaFoldDB" id="A0A1S8RQJ5"/>
<dbReference type="InterPro" id="IPR057309">
    <property type="entry name" value="PcsB_CC"/>
</dbReference>
<evidence type="ECO:0000313" key="10">
    <source>
        <dbReference type="Proteomes" id="UP000190973"/>
    </source>
</evidence>
<keyword evidence="3 7" id="KW-0732">Signal</keyword>
<feature type="coiled-coil region" evidence="6">
    <location>
        <begin position="44"/>
        <end position="113"/>
    </location>
</feature>
<sequence>MTKGERVVTTDGIMKNKVLALILATVITTSSSIAAFAAPDNAQLDASRQKYAEIENNIKDIENKIYDLDTQMEPLQATVDKNKIEIDNINKITEKTKKDIEQYKKDINDLDLALGQRVKVMYASGDLEFNYLNFVVNSDSTTEFFSRLQAVSKIVGKDKSYIEDINNKKNELNAKIKSLDDKKAEISKLNKETQDNLNQLSQKKKEEEKLANQAKAEKSKFDEQYLSQLEREAVKYQFDVIDSSNSSSTEIQGAVNQLISIRDSQIKSPIVTKEINDKIEKGKTAAAKKKQEEDRIAAESVKQSVVASSVQSSVKSKSSQKSSSSVAAPSGGSAQAVLNEAYKHLGASYVWGATGPSTFDCSGFTEYVYEHATGIDISRTTYTQIDVGRPVSEDQLQPGDLVFPHAGHVGIYVGNGQMIHAPQTGDVVKVGPVYNFYAARRIL</sequence>
<dbReference type="InterPro" id="IPR051794">
    <property type="entry name" value="PG_Endopeptidase_C40"/>
</dbReference>
<proteinExistence type="inferred from homology"/>
<comment type="similarity">
    <text evidence="1">Belongs to the peptidase C40 family.</text>
</comment>
<dbReference type="Proteomes" id="UP000190973">
    <property type="component" value="Unassembled WGS sequence"/>
</dbReference>
<keyword evidence="6" id="KW-0175">Coiled coil</keyword>
<dbReference type="PROSITE" id="PS51935">
    <property type="entry name" value="NLPC_P60"/>
    <property type="match status" value="1"/>
</dbReference>
<dbReference type="PANTHER" id="PTHR47359:SF3">
    <property type="entry name" value="NLP_P60 DOMAIN-CONTAINING PROTEIN-RELATED"/>
    <property type="match status" value="1"/>
</dbReference>
<keyword evidence="4 9" id="KW-0378">Hydrolase</keyword>
<accession>A0A1S8RQJ5</accession>
<evidence type="ECO:0000313" key="9">
    <source>
        <dbReference type="EMBL" id="OOM55452.1"/>
    </source>
</evidence>
<dbReference type="EMBL" id="LZZI01000140">
    <property type="protein sequence ID" value="OOM55452.1"/>
    <property type="molecule type" value="Genomic_DNA"/>
</dbReference>
<feature type="domain" description="NlpC/P60" evidence="8">
    <location>
        <begin position="331"/>
        <end position="443"/>
    </location>
</feature>
<evidence type="ECO:0000256" key="6">
    <source>
        <dbReference type="SAM" id="Coils"/>
    </source>
</evidence>
<dbReference type="GO" id="GO:0006508">
    <property type="term" value="P:proteolysis"/>
    <property type="evidence" value="ECO:0007669"/>
    <property type="project" value="UniProtKB-KW"/>
</dbReference>
<dbReference type="GO" id="GO:0008234">
    <property type="term" value="F:cysteine-type peptidase activity"/>
    <property type="evidence" value="ECO:0007669"/>
    <property type="project" value="UniProtKB-KW"/>
</dbReference>
<protein>
    <submittedName>
        <fullName evidence="9">Putative endopeptidase p60</fullName>
        <ecNumber evidence="9">3.4.-.-</ecNumber>
    </submittedName>
</protein>
<dbReference type="Gene3D" id="6.10.250.3150">
    <property type="match status" value="1"/>
</dbReference>
<feature type="signal peptide" evidence="7">
    <location>
        <begin position="1"/>
        <end position="37"/>
    </location>
</feature>
<evidence type="ECO:0000256" key="4">
    <source>
        <dbReference type="ARBA" id="ARBA00022801"/>
    </source>
</evidence>
<dbReference type="Pfam" id="PF24568">
    <property type="entry name" value="CC_PcsB"/>
    <property type="match status" value="1"/>
</dbReference>
<dbReference type="SUPFAM" id="SSF54001">
    <property type="entry name" value="Cysteine proteinases"/>
    <property type="match status" value="1"/>
</dbReference>
<evidence type="ECO:0000256" key="2">
    <source>
        <dbReference type="ARBA" id="ARBA00022670"/>
    </source>
</evidence>
<evidence type="ECO:0000256" key="7">
    <source>
        <dbReference type="SAM" id="SignalP"/>
    </source>
</evidence>
<dbReference type="Gene3D" id="3.90.1720.10">
    <property type="entry name" value="endopeptidase domain like (from Nostoc punctiforme)"/>
    <property type="match status" value="1"/>
</dbReference>
<reference evidence="9 10" key="1">
    <citation type="submission" date="2016-05" db="EMBL/GenBank/DDBJ databases">
        <title>Microbial solvent formation.</title>
        <authorList>
            <person name="Poehlein A."/>
            <person name="Montoya Solano J.D."/>
            <person name="Flitsch S."/>
            <person name="Krabben P."/>
            <person name="Duerre P."/>
            <person name="Daniel R."/>
        </authorList>
    </citation>
    <scope>NUCLEOTIDE SEQUENCE [LARGE SCALE GENOMIC DNA]</scope>
    <source>
        <strain evidence="9 10">DSM 53</strain>
    </source>
</reference>
<organism evidence="9 10">
    <name type="scientific">Clostridium beijerinckii</name>
    <name type="common">Clostridium MP</name>
    <dbReference type="NCBI Taxonomy" id="1520"/>
    <lineage>
        <taxon>Bacteria</taxon>
        <taxon>Bacillati</taxon>
        <taxon>Bacillota</taxon>
        <taxon>Clostridia</taxon>
        <taxon>Eubacteriales</taxon>
        <taxon>Clostridiaceae</taxon>
        <taxon>Clostridium</taxon>
    </lineage>
</organism>
<feature type="chain" id="PRO_5012187847" evidence="7">
    <location>
        <begin position="38"/>
        <end position="443"/>
    </location>
</feature>
<dbReference type="InterPro" id="IPR000064">
    <property type="entry name" value="NLP_P60_dom"/>
</dbReference>